<dbReference type="PANTHER" id="PTHR36175:SF1">
    <property type="entry name" value="CYANOPHYCINASE"/>
    <property type="match status" value="1"/>
</dbReference>
<accession>A0AA48KD55</accession>
<dbReference type="AlphaFoldDB" id="A0AA48KD55"/>
<evidence type="ECO:0000256" key="7">
    <source>
        <dbReference type="ARBA" id="ARBA00022801"/>
    </source>
</evidence>
<evidence type="ECO:0000256" key="6">
    <source>
        <dbReference type="ARBA" id="ARBA00022670"/>
    </source>
</evidence>
<evidence type="ECO:0000256" key="3">
    <source>
        <dbReference type="ARBA" id="ARBA00006534"/>
    </source>
</evidence>
<dbReference type="InterPro" id="IPR005320">
    <property type="entry name" value="Peptidase_S51"/>
</dbReference>
<keyword evidence="10" id="KW-0732">Signal</keyword>
<dbReference type="EC" id="3.4.15.6" evidence="4"/>
<evidence type="ECO:0000313" key="11">
    <source>
        <dbReference type="EMBL" id="BDU77899.1"/>
    </source>
</evidence>
<dbReference type="Gene3D" id="3.40.50.880">
    <property type="match status" value="1"/>
</dbReference>
<dbReference type="Proteomes" id="UP001228113">
    <property type="component" value="Chromosome"/>
</dbReference>
<reference evidence="11" key="1">
    <citation type="journal article" date="2023" name="Int. J. Syst. Evol. Microbiol.">
        <title>Mesoterricola silvestris gen. nov., sp. nov., Mesoterricola sediminis sp. nov., Geothrix oryzae sp. nov., Geothrix edaphica sp. nov., Geothrix rubra sp. nov., and Geothrix limicola sp. nov., six novel members of Acidobacteriota isolated from soils.</title>
        <authorList>
            <person name="Itoh H."/>
            <person name="Sugisawa Y."/>
            <person name="Mise K."/>
            <person name="Xu Z."/>
            <person name="Kuniyasu M."/>
            <person name="Ushijima N."/>
            <person name="Kawano K."/>
            <person name="Kobayashi E."/>
            <person name="Shiratori Y."/>
            <person name="Masuda Y."/>
            <person name="Senoo K."/>
        </authorList>
    </citation>
    <scope>NUCLEOTIDE SEQUENCE</scope>
    <source>
        <strain evidence="11">W786</strain>
    </source>
</reference>
<dbReference type="Pfam" id="PF03575">
    <property type="entry name" value="Peptidase_S51"/>
    <property type="match status" value="1"/>
</dbReference>
<feature type="signal peptide" evidence="10">
    <location>
        <begin position="1"/>
        <end position="17"/>
    </location>
</feature>
<name>A0AA48KD55_9BACT</name>
<comment type="function">
    <text evidence="2">Exopeptidase that catalyzes the hydrolytic cleavage of multi-L-arginyl-poly-L-aspartic acid (cyanophycin; a water-insoluble reserve polymer) into aspartate-arginine dipeptides.</text>
</comment>
<dbReference type="InterPro" id="IPR029062">
    <property type="entry name" value="Class_I_gatase-like"/>
</dbReference>
<feature type="active site" description="Charge relay system" evidence="9">
    <location>
        <position position="216"/>
    </location>
</feature>
<organism evidence="11 12">
    <name type="scientific">Mesoterricola sediminis</name>
    <dbReference type="NCBI Taxonomy" id="2927980"/>
    <lineage>
        <taxon>Bacteria</taxon>
        <taxon>Pseudomonadati</taxon>
        <taxon>Acidobacteriota</taxon>
        <taxon>Holophagae</taxon>
        <taxon>Holophagales</taxon>
        <taxon>Holophagaceae</taxon>
        <taxon>Mesoterricola</taxon>
    </lineage>
</organism>
<evidence type="ECO:0000256" key="9">
    <source>
        <dbReference type="PIRSR" id="PIRSR032067-1"/>
    </source>
</evidence>
<dbReference type="KEGG" id="msea:METESE_28570"/>
<dbReference type="RefSeq" id="WP_243329948.1">
    <property type="nucleotide sequence ID" value="NZ_AP027081.1"/>
</dbReference>
<evidence type="ECO:0000256" key="1">
    <source>
        <dbReference type="ARBA" id="ARBA00001092"/>
    </source>
</evidence>
<evidence type="ECO:0000256" key="5">
    <source>
        <dbReference type="ARBA" id="ARBA00015719"/>
    </source>
</evidence>
<evidence type="ECO:0000256" key="4">
    <source>
        <dbReference type="ARBA" id="ARBA00013115"/>
    </source>
</evidence>
<keyword evidence="7" id="KW-0378">Hydrolase</keyword>
<dbReference type="GO" id="GO:0006508">
    <property type="term" value="P:proteolysis"/>
    <property type="evidence" value="ECO:0007669"/>
    <property type="project" value="UniProtKB-KW"/>
</dbReference>
<evidence type="ECO:0000256" key="2">
    <source>
        <dbReference type="ARBA" id="ARBA00002039"/>
    </source>
</evidence>
<sequence length="273" mass="28935">MKRFLAALAFSCLLAAAPPKGTLVIVGGHGSTPDIMHAFLQGAGGRGGVIGIVPTATEDPEGELKEWKEILDPAGIELVPLDVRKREDASAKAMLDAAARCTGFWFSGGDQSRVGDKIVGTPLQKLILGKYEGGAVVGGTSAGAAIMSRIMLTGEDIWGKESLRELGPDCYVTRPGMGFLPPGIIIDQHFIKRNRQNRLLSLAMTYPDHFSIGIDETTALVVKDGKATVLGASGVLVFDPAGMKLKDGGFTGLKIHFLKAGRRIDLATRRVLN</sequence>
<keyword evidence="12" id="KW-1185">Reference proteome</keyword>
<keyword evidence="8" id="KW-0720">Serine protease</keyword>
<evidence type="ECO:0000256" key="10">
    <source>
        <dbReference type="SAM" id="SignalP"/>
    </source>
</evidence>
<feature type="active site" description="Charge relay system" evidence="9">
    <location>
        <position position="189"/>
    </location>
</feature>
<feature type="chain" id="PRO_5041200535" description="Cyanophycinase" evidence="10">
    <location>
        <begin position="18"/>
        <end position="273"/>
    </location>
</feature>
<protein>
    <recommendedName>
        <fullName evidence="5">Cyanophycinase</fullName>
        <ecNumber evidence="4">3.4.15.6</ecNumber>
    </recommendedName>
</protein>
<dbReference type="CDD" id="cd03145">
    <property type="entry name" value="GAT1_cyanophycinase"/>
    <property type="match status" value="1"/>
</dbReference>
<dbReference type="GO" id="GO:0008236">
    <property type="term" value="F:serine-type peptidase activity"/>
    <property type="evidence" value="ECO:0007669"/>
    <property type="project" value="UniProtKB-KW"/>
</dbReference>
<dbReference type="GO" id="GO:0008241">
    <property type="term" value="F:peptidyl-dipeptidase activity"/>
    <property type="evidence" value="ECO:0007669"/>
    <property type="project" value="UniProtKB-EC"/>
</dbReference>
<comment type="similarity">
    <text evidence="3">Belongs to the peptidase S51 family.</text>
</comment>
<dbReference type="PIRSF" id="PIRSF032067">
    <property type="entry name" value="Cyanophycinase"/>
    <property type="match status" value="1"/>
</dbReference>
<dbReference type="NCBIfam" id="TIGR02069">
    <property type="entry name" value="cyanophycinase"/>
    <property type="match status" value="1"/>
</dbReference>
<dbReference type="SUPFAM" id="SSF52317">
    <property type="entry name" value="Class I glutamine amidotransferase-like"/>
    <property type="match status" value="1"/>
</dbReference>
<evidence type="ECO:0000313" key="12">
    <source>
        <dbReference type="Proteomes" id="UP001228113"/>
    </source>
</evidence>
<dbReference type="PANTHER" id="PTHR36175">
    <property type="entry name" value="CYANOPHYCINASE"/>
    <property type="match status" value="1"/>
</dbReference>
<dbReference type="InterPro" id="IPR011811">
    <property type="entry name" value="Peptidase_S51_cyanophycinase"/>
</dbReference>
<gene>
    <name evidence="11" type="ORF">METESE_28570</name>
</gene>
<keyword evidence="6" id="KW-0645">Protease</keyword>
<proteinExistence type="inferred from homology"/>
<feature type="active site" description="Charge relay system" evidence="9">
    <location>
        <position position="141"/>
    </location>
</feature>
<dbReference type="EMBL" id="AP027081">
    <property type="protein sequence ID" value="BDU77899.1"/>
    <property type="molecule type" value="Genomic_DNA"/>
</dbReference>
<comment type="catalytic activity">
    <reaction evidence="1">
        <text>[L-4-(L-arginin-2-N-yl)aspartate](n) + H2O = [L-4-(L-arginin-2-N-yl)aspartate](n-1) + L-4-(L-arginin-2-N-yl)aspartate</text>
        <dbReference type="Rhea" id="RHEA:12845"/>
        <dbReference type="Rhea" id="RHEA-COMP:13728"/>
        <dbReference type="Rhea" id="RHEA-COMP:13734"/>
        <dbReference type="ChEBI" id="CHEBI:15377"/>
        <dbReference type="ChEBI" id="CHEBI:137986"/>
        <dbReference type="ChEBI" id="CHEBI:137991"/>
        <dbReference type="EC" id="3.4.15.6"/>
    </reaction>
</comment>
<evidence type="ECO:0000256" key="8">
    <source>
        <dbReference type="ARBA" id="ARBA00022825"/>
    </source>
</evidence>